<evidence type="ECO:0000313" key="10">
    <source>
        <dbReference type="EMBL" id="ALT68888.1"/>
    </source>
</evidence>
<dbReference type="InterPro" id="IPR006638">
    <property type="entry name" value="Elp3/MiaA/NifB-like_rSAM"/>
</dbReference>
<dbReference type="InterPro" id="IPR058240">
    <property type="entry name" value="rSAM_sf"/>
</dbReference>
<dbReference type="GO" id="GO:0046872">
    <property type="term" value="F:metal ion binding"/>
    <property type="evidence" value="ECO:0007669"/>
    <property type="project" value="UniProtKB-KW"/>
</dbReference>
<feature type="domain" description="B12-binding" evidence="8">
    <location>
        <begin position="7"/>
        <end position="142"/>
    </location>
</feature>
<dbReference type="Proteomes" id="UP000067738">
    <property type="component" value="Chromosome"/>
</dbReference>
<dbReference type="Pfam" id="PF02310">
    <property type="entry name" value="B12-binding"/>
    <property type="match status" value="1"/>
</dbReference>
<evidence type="ECO:0000259" key="8">
    <source>
        <dbReference type="PROSITE" id="PS51332"/>
    </source>
</evidence>
<dbReference type="KEGG" id="mmil:sm9_1100"/>
<dbReference type="GO" id="GO:0031419">
    <property type="term" value="F:cobalamin binding"/>
    <property type="evidence" value="ECO:0007669"/>
    <property type="project" value="InterPro"/>
</dbReference>
<keyword evidence="5" id="KW-0479">Metal-binding</keyword>
<evidence type="ECO:0000256" key="3">
    <source>
        <dbReference type="ARBA" id="ARBA00022679"/>
    </source>
</evidence>
<evidence type="ECO:0000256" key="1">
    <source>
        <dbReference type="ARBA" id="ARBA00001966"/>
    </source>
</evidence>
<dbReference type="Pfam" id="PF04055">
    <property type="entry name" value="Radical_SAM"/>
    <property type="match status" value="1"/>
</dbReference>
<feature type="domain" description="Radical SAM core" evidence="9">
    <location>
        <begin position="189"/>
        <end position="420"/>
    </location>
</feature>
<dbReference type="PROSITE" id="PS51918">
    <property type="entry name" value="RADICAL_SAM"/>
    <property type="match status" value="1"/>
</dbReference>
<dbReference type="SFLD" id="SFLDS00029">
    <property type="entry name" value="Radical_SAM"/>
    <property type="match status" value="1"/>
</dbReference>
<dbReference type="EMBL" id="CP011266">
    <property type="protein sequence ID" value="ALT68888.1"/>
    <property type="molecule type" value="Genomic_DNA"/>
</dbReference>
<dbReference type="SFLD" id="SFLDG01123">
    <property type="entry name" value="methyltransferase_(Class_B)"/>
    <property type="match status" value="1"/>
</dbReference>
<sequence length="476" mass="53751">MKVTFLNPPQTNSKYKFLGVVAPSLGIGYMAAVLEQNGYDVDVLDASALELTYDEIGDEILKRNPDIVSISALTPTIGVALDSADKIKEVKPDTVVVLGGYHPTFEYESVLEEESVDVVVRGEGEYTLLELVETIENGGDLKTVQGLAFHDEDDGSLILTLDRPIIEDLDELPFPAFHLFPMEKYRILNITTNVATIITTRGCPMQCSFCSSAALHGHKLRRRSYTNVVDEIEIRLREQNIDTIAFMDDTFTLNKKFVSDFCAEIERRNLKFWWGCTSRVDTLDEDLLQTMKDAGCITIFIGVESADQQMLEKMNKNITLDKTENAFRLARKVGIRTIASCVIGMPEDTKKSIKKTIDFVKKLNPNYALYSLATPYPGTRFYNETFKKNLINIKDWSKYTLLDPVLQTVDCTSKELRSIQKKAFLKFYLRPGYLIRQVSQDGLILFKTVLGVSRQIISKQTNGNTDYNKTNVNKGK</sequence>
<gene>
    <name evidence="10" type="ORF">sm9_1100</name>
</gene>
<dbReference type="InterPro" id="IPR023404">
    <property type="entry name" value="rSAM_horseshoe"/>
</dbReference>
<dbReference type="PANTHER" id="PTHR43409:SF7">
    <property type="entry name" value="BLL1977 PROTEIN"/>
    <property type="match status" value="1"/>
</dbReference>
<dbReference type="AlphaFoldDB" id="A0A0U3E9A4"/>
<dbReference type="SUPFAM" id="SSF52242">
    <property type="entry name" value="Cobalamin (vitamin B12)-binding domain"/>
    <property type="match status" value="1"/>
</dbReference>
<accession>A0A0U3E9A4</accession>
<dbReference type="GO" id="GO:0003824">
    <property type="term" value="F:catalytic activity"/>
    <property type="evidence" value="ECO:0007669"/>
    <property type="project" value="InterPro"/>
</dbReference>
<dbReference type="InterPro" id="IPR007197">
    <property type="entry name" value="rSAM"/>
</dbReference>
<evidence type="ECO:0000259" key="9">
    <source>
        <dbReference type="PROSITE" id="PS51918"/>
    </source>
</evidence>
<evidence type="ECO:0000256" key="6">
    <source>
        <dbReference type="ARBA" id="ARBA00023004"/>
    </source>
</evidence>
<dbReference type="GO" id="GO:0051539">
    <property type="term" value="F:4 iron, 4 sulfur cluster binding"/>
    <property type="evidence" value="ECO:0007669"/>
    <property type="project" value="UniProtKB-KW"/>
</dbReference>
<keyword evidence="3" id="KW-0808">Transferase</keyword>
<keyword evidence="6" id="KW-0408">Iron</keyword>
<dbReference type="Gene3D" id="3.40.50.280">
    <property type="entry name" value="Cobalamin-binding domain"/>
    <property type="match status" value="1"/>
</dbReference>
<dbReference type="GeneID" id="26736066"/>
<dbReference type="RefSeq" id="WP_058739171.1">
    <property type="nucleotide sequence ID" value="NZ_CP011266.1"/>
</dbReference>
<reference evidence="10 11" key="1">
    <citation type="submission" date="2015-04" db="EMBL/GenBank/DDBJ databases">
        <title>The complete genome sequence of the rumen methanogen Methanobrevibacter millerae SM9.</title>
        <authorList>
            <person name="Leahy S.C."/>
            <person name="Kelly W.J."/>
            <person name="Pacheco D.M."/>
            <person name="Li D."/>
            <person name="Altermann E."/>
            <person name="Attwood G.T."/>
        </authorList>
    </citation>
    <scope>NUCLEOTIDE SEQUENCE [LARGE SCALE GENOMIC DNA]</scope>
    <source>
        <strain evidence="10 11">SM9</strain>
    </source>
</reference>
<dbReference type="InterPro" id="IPR006158">
    <property type="entry name" value="Cobalamin-bd"/>
</dbReference>
<dbReference type="PROSITE" id="PS51332">
    <property type="entry name" value="B12_BINDING"/>
    <property type="match status" value="1"/>
</dbReference>
<dbReference type="SFLD" id="SFLDG01082">
    <property type="entry name" value="B12-binding_domain_containing"/>
    <property type="match status" value="1"/>
</dbReference>
<name>A0A0U3E9A4_9EURY</name>
<dbReference type="PANTHER" id="PTHR43409">
    <property type="entry name" value="ANAEROBIC MAGNESIUM-PROTOPORPHYRIN IX MONOMETHYL ESTER CYCLASE-RELATED"/>
    <property type="match status" value="1"/>
</dbReference>
<dbReference type="InterPro" id="IPR036724">
    <property type="entry name" value="Cobalamin-bd_sf"/>
</dbReference>
<proteinExistence type="predicted"/>
<keyword evidence="4" id="KW-0949">S-adenosyl-L-methionine</keyword>
<keyword evidence="11" id="KW-1185">Reference proteome</keyword>
<dbReference type="PATRIC" id="fig|230361.4.peg.1134"/>
<dbReference type="Gene3D" id="3.80.30.20">
    <property type="entry name" value="tm_1862 like domain"/>
    <property type="match status" value="1"/>
</dbReference>
<dbReference type="InterPro" id="IPR034466">
    <property type="entry name" value="Methyltransferase_Class_B"/>
</dbReference>
<dbReference type="SMART" id="SM00729">
    <property type="entry name" value="Elp3"/>
    <property type="match status" value="1"/>
</dbReference>
<dbReference type="OrthoDB" id="2305at2157"/>
<dbReference type="CDD" id="cd01335">
    <property type="entry name" value="Radical_SAM"/>
    <property type="match status" value="1"/>
</dbReference>
<organism evidence="10 11">
    <name type="scientific">Methanobrevibacter millerae</name>
    <dbReference type="NCBI Taxonomy" id="230361"/>
    <lineage>
        <taxon>Archaea</taxon>
        <taxon>Methanobacteriati</taxon>
        <taxon>Methanobacteriota</taxon>
        <taxon>Methanomada group</taxon>
        <taxon>Methanobacteria</taxon>
        <taxon>Methanobacteriales</taxon>
        <taxon>Methanobacteriaceae</taxon>
        <taxon>Methanobrevibacter</taxon>
    </lineage>
</organism>
<dbReference type="CDD" id="cd02068">
    <property type="entry name" value="radical_SAM_B12_BD"/>
    <property type="match status" value="1"/>
</dbReference>
<keyword evidence="7" id="KW-0411">Iron-sulfur</keyword>
<evidence type="ECO:0000256" key="4">
    <source>
        <dbReference type="ARBA" id="ARBA00022691"/>
    </source>
</evidence>
<evidence type="ECO:0000256" key="5">
    <source>
        <dbReference type="ARBA" id="ARBA00022723"/>
    </source>
</evidence>
<keyword evidence="2" id="KW-0489">Methyltransferase</keyword>
<evidence type="ECO:0000256" key="2">
    <source>
        <dbReference type="ARBA" id="ARBA00022603"/>
    </source>
</evidence>
<dbReference type="SUPFAM" id="SSF102114">
    <property type="entry name" value="Radical SAM enzymes"/>
    <property type="match status" value="1"/>
</dbReference>
<evidence type="ECO:0000256" key="7">
    <source>
        <dbReference type="ARBA" id="ARBA00023014"/>
    </source>
</evidence>
<evidence type="ECO:0000313" key="11">
    <source>
        <dbReference type="Proteomes" id="UP000067738"/>
    </source>
</evidence>
<comment type="cofactor">
    <cofactor evidence="1">
        <name>[4Fe-4S] cluster</name>
        <dbReference type="ChEBI" id="CHEBI:49883"/>
    </cofactor>
</comment>
<dbReference type="InterPro" id="IPR051198">
    <property type="entry name" value="BchE-like"/>
</dbReference>
<protein>
    <submittedName>
        <fullName evidence="10">Radical SAM domain-containing protein</fullName>
    </submittedName>
</protein>